<comment type="caution">
    <text evidence="6">The sequence shown here is derived from an EMBL/GenBank/DDBJ whole genome shotgun (WGS) entry which is preliminary data.</text>
</comment>
<sequence>MSTDDVLLDAEERMEKAISVLSHNLAGIRTGRANPGLVDSLKVEVYGSATPLKQLASIGTPEPQQIVIRPYDAGTIKEIEKAIVAGDLGLNPQNDGRIIRLNVPPLSTEVRKKMVSRIKELSEESKVAIRNIRRDANKAIDNAEKAKEISEDDRDRMKEDVQELTKKYETQAAELAKSRESEVLDS</sequence>
<feature type="domain" description="Ribosome recycling factor" evidence="5">
    <location>
        <begin position="22"/>
        <end position="184"/>
    </location>
</feature>
<feature type="region of interest" description="Disordered" evidence="4">
    <location>
        <begin position="140"/>
        <end position="161"/>
    </location>
</feature>
<comment type="subcellular location">
    <subcellularLocation>
        <location evidence="3">Cytoplasm</location>
    </subcellularLocation>
</comment>
<dbReference type="CDD" id="cd00520">
    <property type="entry name" value="RRF"/>
    <property type="match status" value="1"/>
</dbReference>
<dbReference type="Pfam" id="PF01765">
    <property type="entry name" value="RRF"/>
    <property type="match status" value="1"/>
</dbReference>
<dbReference type="RefSeq" id="WP_345687154.1">
    <property type="nucleotide sequence ID" value="NZ_BAABRO010000016.1"/>
</dbReference>
<comment type="function">
    <text evidence="3">Responsible for the release of ribosomes from messenger RNA at the termination of protein biosynthesis. May increase the efficiency of translation by recycling ribosomes from one round of translation to another.</text>
</comment>
<dbReference type="InterPro" id="IPR002661">
    <property type="entry name" value="Ribosome_recyc_fac"/>
</dbReference>
<dbReference type="Gene3D" id="3.30.1360.40">
    <property type="match status" value="1"/>
</dbReference>
<dbReference type="EMBL" id="BAABRO010000016">
    <property type="protein sequence ID" value="GAA5509791.1"/>
    <property type="molecule type" value="Genomic_DNA"/>
</dbReference>
<name>A0ABP9VXG7_9BACT</name>
<reference evidence="6 7" key="1">
    <citation type="submission" date="2024-02" db="EMBL/GenBank/DDBJ databases">
        <title>Rhodopirellula caenicola NBRC 110016.</title>
        <authorList>
            <person name="Ichikawa N."/>
            <person name="Katano-Makiyama Y."/>
            <person name="Hidaka K."/>
        </authorList>
    </citation>
    <scope>NUCLEOTIDE SEQUENCE [LARGE SCALE GENOMIC DNA]</scope>
    <source>
        <strain evidence="6 7">NBRC 110016</strain>
    </source>
</reference>
<evidence type="ECO:0000259" key="5">
    <source>
        <dbReference type="Pfam" id="PF01765"/>
    </source>
</evidence>
<protein>
    <recommendedName>
        <fullName evidence="3">Ribosome-recycling factor</fullName>
        <shortName evidence="3">RRF</shortName>
    </recommendedName>
    <alternativeName>
        <fullName evidence="3">Ribosome-releasing factor</fullName>
    </alternativeName>
</protein>
<dbReference type="NCBIfam" id="TIGR00496">
    <property type="entry name" value="frr"/>
    <property type="match status" value="1"/>
</dbReference>
<comment type="similarity">
    <text evidence="1 3">Belongs to the RRF family.</text>
</comment>
<dbReference type="Gene3D" id="1.10.132.20">
    <property type="entry name" value="Ribosome-recycling factor"/>
    <property type="match status" value="1"/>
</dbReference>
<evidence type="ECO:0000256" key="1">
    <source>
        <dbReference type="ARBA" id="ARBA00005912"/>
    </source>
</evidence>
<dbReference type="InterPro" id="IPR023584">
    <property type="entry name" value="Ribosome_recyc_fac_dom"/>
</dbReference>
<keyword evidence="7" id="KW-1185">Reference proteome</keyword>
<dbReference type="PANTHER" id="PTHR20982:SF3">
    <property type="entry name" value="MITOCHONDRIAL RIBOSOME RECYCLING FACTOR PSEUDO 1"/>
    <property type="match status" value="1"/>
</dbReference>
<proteinExistence type="inferred from homology"/>
<keyword evidence="2 3" id="KW-0648">Protein biosynthesis</keyword>
<evidence type="ECO:0000313" key="6">
    <source>
        <dbReference type="EMBL" id="GAA5509791.1"/>
    </source>
</evidence>
<dbReference type="SUPFAM" id="SSF55194">
    <property type="entry name" value="Ribosome recycling factor, RRF"/>
    <property type="match status" value="1"/>
</dbReference>
<evidence type="ECO:0000256" key="4">
    <source>
        <dbReference type="SAM" id="MobiDB-lite"/>
    </source>
</evidence>
<accession>A0ABP9VXG7</accession>
<evidence type="ECO:0000256" key="3">
    <source>
        <dbReference type="HAMAP-Rule" id="MF_00040"/>
    </source>
</evidence>
<dbReference type="PANTHER" id="PTHR20982">
    <property type="entry name" value="RIBOSOME RECYCLING FACTOR"/>
    <property type="match status" value="1"/>
</dbReference>
<dbReference type="Proteomes" id="UP001416858">
    <property type="component" value="Unassembled WGS sequence"/>
</dbReference>
<dbReference type="HAMAP" id="MF_00040">
    <property type="entry name" value="RRF"/>
    <property type="match status" value="1"/>
</dbReference>
<gene>
    <name evidence="3 6" type="primary">frr</name>
    <name evidence="6" type="ORF">Rcae01_05294</name>
</gene>
<keyword evidence="3" id="KW-0963">Cytoplasm</keyword>
<dbReference type="InterPro" id="IPR036191">
    <property type="entry name" value="RRF_sf"/>
</dbReference>
<organism evidence="6 7">
    <name type="scientific">Novipirellula caenicola</name>
    <dbReference type="NCBI Taxonomy" id="1536901"/>
    <lineage>
        <taxon>Bacteria</taxon>
        <taxon>Pseudomonadati</taxon>
        <taxon>Planctomycetota</taxon>
        <taxon>Planctomycetia</taxon>
        <taxon>Pirellulales</taxon>
        <taxon>Pirellulaceae</taxon>
        <taxon>Novipirellula</taxon>
    </lineage>
</organism>
<evidence type="ECO:0000313" key="7">
    <source>
        <dbReference type="Proteomes" id="UP001416858"/>
    </source>
</evidence>
<evidence type="ECO:0000256" key="2">
    <source>
        <dbReference type="ARBA" id="ARBA00022917"/>
    </source>
</evidence>